<dbReference type="EMBL" id="JADKNH010000006">
    <property type="protein sequence ID" value="MBF4693691.1"/>
    <property type="molecule type" value="Genomic_DNA"/>
</dbReference>
<dbReference type="SUPFAM" id="SSF52540">
    <property type="entry name" value="P-loop containing nucleoside triphosphate hydrolases"/>
    <property type="match status" value="1"/>
</dbReference>
<feature type="domain" description="Bacterial type II secretion system protein E" evidence="2">
    <location>
        <begin position="6"/>
        <end position="289"/>
    </location>
</feature>
<evidence type="ECO:0000256" key="1">
    <source>
        <dbReference type="ARBA" id="ARBA00006611"/>
    </source>
</evidence>
<dbReference type="Proteomes" id="UP000614200">
    <property type="component" value="Unassembled WGS sequence"/>
</dbReference>
<proteinExistence type="inferred from homology"/>
<dbReference type="InterPro" id="IPR050921">
    <property type="entry name" value="T4SS_GSP_E_ATPase"/>
</dbReference>
<dbReference type="RefSeq" id="WP_194701931.1">
    <property type="nucleotide sequence ID" value="NZ_JADKNH010000006.1"/>
</dbReference>
<evidence type="ECO:0000313" key="4">
    <source>
        <dbReference type="Proteomes" id="UP000614200"/>
    </source>
</evidence>
<comment type="caution">
    <text evidence="3">The sequence shown here is derived from an EMBL/GenBank/DDBJ whole genome shotgun (WGS) entry which is preliminary data.</text>
</comment>
<evidence type="ECO:0000259" key="2">
    <source>
        <dbReference type="Pfam" id="PF00437"/>
    </source>
</evidence>
<organism evidence="3 4">
    <name type="scientific">Fusibacter ferrireducens</name>
    <dbReference type="NCBI Taxonomy" id="2785058"/>
    <lineage>
        <taxon>Bacteria</taxon>
        <taxon>Bacillati</taxon>
        <taxon>Bacillota</taxon>
        <taxon>Clostridia</taxon>
        <taxon>Eubacteriales</taxon>
        <taxon>Eubacteriales Family XII. Incertae Sedis</taxon>
        <taxon>Fusibacter</taxon>
    </lineage>
</organism>
<evidence type="ECO:0000313" key="3">
    <source>
        <dbReference type="EMBL" id="MBF4693691.1"/>
    </source>
</evidence>
<protein>
    <submittedName>
        <fullName evidence="3">Flp pilus assembly complex ATPase component TadA</fullName>
    </submittedName>
</protein>
<sequence length="356" mass="39836">MDYITLLEYALERQASDIHLVPGAVPVIRKNGKLEQVEAQAAVDYLEINSIVDAICNKDQLERLKSNGEVSFSHSIHNLGRFRINIIMQRGTASITFRLLRFDIPEVDTLGIPNAFIELINYQRGLLLVSGASGSGKSTTIAALINKINQTSRAHVITVEEPIEYLFKHHDAIISQRDVGTDCPTIYDGVLGAMKHDPDILMISDLSDERVIDLALQIAESGKLVIAGVPANNSRSTIEKIVTSNSHKKTEMRKYKLTATLLGIISQQLVPAIDESNQLLAYEFLLPNAAIKSYIINDQLKEITQALIAGRKHSMMYMDNSLFELYKAGQIKRSVVYKYAHDIEFVKRQEFTHEKA</sequence>
<dbReference type="Pfam" id="PF00437">
    <property type="entry name" value="T2SSE"/>
    <property type="match status" value="1"/>
</dbReference>
<keyword evidence="4" id="KW-1185">Reference proteome</keyword>
<name>A0ABR9ZUP7_9FIRM</name>
<dbReference type="InterPro" id="IPR027417">
    <property type="entry name" value="P-loop_NTPase"/>
</dbReference>
<dbReference type="InterPro" id="IPR001482">
    <property type="entry name" value="T2SS/T4SS_dom"/>
</dbReference>
<reference evidence="3 4" key="1">
    <citation type="submission" date="2020-11" db="EMBL/GenBank/DDBJ databases">
        <title>Fusibacter basophilias sp. nov.</title>
        <authorList>
            <person name="Qiu D."/>
        </authorList>
    </citation>
    <scope>NUCLEOTIDE SEQUENCE [LARGE SCALE GENOMIC DNA]</scope>
    <source>
        <strain evidence="3 4">Q10-2</strain>
    </source>
</reference>
<dbReference type="PANTHER" id="PTHR30486:SF6">
    <property type="entry name" value="TYPE IV PILUS RETRACTATION ATPASE PILT"/>
    <property type="match status" value="1"/>
</dbReference>
<dbReference type="PANTHER" id="PTHR30486">
    <property type="entry name" value="TWITCHING MOTILITY PROTEIN PILT"/>
    <property type="match status" value="1"/>
</dbReference>
<gene>
    <name evidence="3" type="primary">tadA</name>
    <name evidence="3" type="ORF">ISU02_11185</name>
</gene>
<comment type="similarity">
    <text evidence="1">Belongs to the GSP E family.</text>
</comment>
<dbReference type="Gene3D" id="3.30.450.90">
    <property type="match status" value="1"/>
</dbReference>
<dbReference type="Gene3D" id="3.40.50.300">
    <property type="entry name" value="P-loop containing nucleotide triphosphate hydrolases"/>
    <property type="match status" value="1"/>
</dbReference>
<accession>A0ABR9ZUP7</accession>